<dbReference type="SUPFAM" id="SSF51430">
    <property type="entry name" value="NAD(P)-linked oxidoreductase"/>
    <property type="match status" value="1"/>
</dbReference>
<proteinExistence type="predicted"/>
<dbReference type="GO" id="GO:0005737">
    <property type="term" value="C:cytoplasm"/>
    <property type="evidence" value="ECO:0007669"/>
    <property type="project" value="TreeGrafter"/>
</dbReference>
<feature type="domain" description="NADP-dependent oxidoreductase" evidence="3">
    <location>
        <begin position="15"/>
        <end position="329"/>
    </location>
</feature>
<dbReference type="PANTHER" id="PTHR43625">
    <property type="entry name" value="AFLATOXIN B1 ALDEHYDE REDUCTASE"/>
    <property type="match status" value="1"/>
</dbReference>
<evidence type="ECO:0000313" key="4">
    <source>
        <dbReference type="EMBL" id="KAJ8903440.1"/>
    </source>
</evidence>
<dbReference type="InterPro" id="IPR036812">
    <property type="entry name" value="NAD(P)_OxRdtase_dom_sf"/>
</dbReference>
<dbReference type="Pfam" id="PF00248">
    <property type="entry name" value="Aldo_ket_red"/>
    <property type="match status" value="1"/>
</dbReference>
<organism evidence="4 5">
    <name type="scientific">Rhodosorus marinus</name>
    <dbReference type="NCBI Taxonomy" id="101924"/>
    <lineage>
        <taxon>Eukaryota</taxon>
        <taxon>Rhodophyta</taxon>
        <taxon>Stylonematophyceae</taxon>
        <taxon>Stylonematales</taxon>
        <taxon>Stylonemataceae</taxon>
        <taxon>Rhodosorus</taxon>
    </lineage>
</organism>
<keyword evidence="5" id="KW-1185">Reference proteome</keyword>
<gene>
    <name evidence="4" type="ORF">NDN08_004548</name>
</gene>
<dbReference type="GO" id="GO:0016491">
    <property type="term" value="F:oxidoreductase activity"/>
    <property type="evidence" value="ECO:0007669"/>
    <property type="project" value="UniProtKB-KW"/>
</dbReference>
<accession>A0AAV8ULK0</accession>
<dbReference type="Proteomes" id="UP001157974">
    <property type="component" value="Unassembled WGS sequence"/>
</dbReference>
<dbReference type="AlphaFoldDB" id="A0AAV8ULK0"/>
<comment type="caution">
    <text evidence="4">The sequence shown here is derived from an EMBL/GenBank/DDBJ whole genome shotgun (WGS) entry which is preliminary data.</text>
</comment>
<dbReference type="EMBL" id="JAMWBK010000007">
    <property type="protein sequence ID" value="KAJ8903440.1"/>
    <property type="molecule type" value="Genomic_DNA"/>
</dbReference>
<dbReference type="PANTHER" id="PTHR43625:SF40">
    <property type="entry name" value="ALDO-KETO REDUCTASE YAKC [NADP(+)]"/>
    <property type="match status" value="1"/>
</dbReference>
<keyword evidence="1" id="KW-0560">Oxidoreductase</keyword>
<evidence type="ECO:0000313" key="5">
    <source>
        <dbReference type="Proteomes" id="UP001157974"/>
    </source>
</evidence>
<dbReference type="InterPro" id="IPR050791">
    <property type="entry name" value="Aldo-Keto_reductase"/>
</dbReference>
<name>A0AAV8ULK0_9RHOD</name>
<dbReference type="InterPro" id="IPR023210">
    <property type="entry name" value="NADP_OxRdtase_dom"/>
</dbReference>
<dbReference type="CDD" id="cd19076">
    <property type="entry name" value="AKR_AKR13A_13D"/>
    <property type="match status" value="1"/>
</dbReference>
<reference evidence="4 5" key="1">
    <citation type="journal article" date="2023" name="Nat. Commun.">
        <title>Origin of minicircular mitochondrial genomes in red algae.</title>
        <authorList>
            <person name="Lee Y."/>
            <person name="Cho C.H."/>
            <person name="Lee Y.M."/>
            <person name="Park S.I."/>
            <person name="Yang J.H."/>
            <person name="West J.A."/>
            <person name="Bhattacharya D."/>
            <person name="Yoon H.S."/>
        </authorList>
    </citation>
    <scope>NUCLEOTIDE SEQUENCE [LARGE SCALE GENOMIC DNA]</scope>
    <source>
        <strain evidence="4 5">CCMP1338</strain>
        <tissue evidence="4">Whole cell</tissue>
    </source>
</reference>
<sequence length="366" mass="40164">MQSVKLGSQGLQVSKMGYGCMGLTTAYGPKQPDAEAIKLLKKSTELGMSFWDTANVYCYPDISKLLRFQSPVTCQEEILGRAITDIGRENVTIATKTGLVLGVFPKISLTANGDPSFIRKQCEMSLKRLKVDYLDLFYIHRIDPNIPIEITMATMRDLVHEGKVKYVGLSECSAATLRRAHKVHPISCIQMEWSLWCREIEKEIVPTCAELGVGIVAYSPLGRGFFGGELRTTSDLKSADFRSNTGRFQEENLEKNLALLEKVEALARTKGVSSAQLALSWVLHKADLLNGAGVVPIPGTTKEKNLISNAGAVNIVLSAEEIKTLEQAVDQNPAHGARGQSGQVQWENDKNPPLSPSDAAKYRIKV</sequence>
<feature type="region of interest" description="Disordered" evidence="2">
    <location>
        <begin position="332"/>
        <end position="366"/>
    </location>
</feature>
<dbReference type="Gene3D" id="3.20.20.100">
    <property type="entry name" value="NADP-dependent oxidoreductase domain"/>
    <property type="match status" value="1"/>
</dbReference>
<evidence type="ECO:0000259" key="3">
    <source>
        <dbReference type="Pfam" id="PF00248"/>
    </source>
</evidence>
<evidence type="ECO:0000256" key="1">
    <source>
        <dbReference type="ARBA" id="ARBA00023002"/>
    </source>
</evidence>
<protein>
    <recommendedName>
        <fullName evidence="3">NADP-dependent oxidoreductase domain-containing protein</fullName>
    </recommendedName>
</protein>
<evidence type="ECO:0000256" key="2">
    <source>
        <dbReference type="SAM" id="MobiDB-lite"/>
    </source>
</evidence>